<feature type="domain" description="DUF447" evidence="3">
    <location>
        <begin position="168"/>
        <end position="222"/>
    </location>
</feature>
<sequence>MSDDPSEGVGDGDEADGDSDDTGHADADADAAADWPVDLTGVTESVVATLGPNGLWNLAALGLHAPEHDDRPADAPVRARTWGRTRTWRNFTERGGGVVQFVTDPRDFVDAAATVREEETPVLDSADAWVEVEVEEVDSGERGGTEWVDWHLHVRNAAVERTGVRTINRGFGAVIDATVAASRLDVPSYDTEDLLARLRYFADVVDRCGGPAEREAFETLREASGWDRRDHDVNGDRREDEAARDDDDVDRE</sequence>
<feature type="domain" description="DUF447" evidence="2">
    <location>
        <begin position="43"/>
        <end position="154"/>
    </location>
</feature>
<proteinExistence type="predicted"/>
<dbReference type="RefSeq" id="WP_394351394.1">
    <property type="nucleotide sequence ID" value="NZ_WUUS01000010.1"/>
</dbReference>
<dbReference type="Proteomes" id="UP000437065">
    <property type="component" value="Unassembled WGS sequence"/>
</dbReference>
<feature type="compositionally biased region" description="Acidic residues" evidence="1">
    <location>
        <begin position="1"/>
        <end position="20"/>
    </location>
</feature>
<dbReference type="InterPro" id="IPR049288">
    <property type="entry name" value="DUF447_C"/>
</dbReference>
<dbReference type="Gene3D" id="2.30.110.10">
    <property type="entry name" value="Electron Transport, Fmn-binding Protein, Chain A"/>
    <property type="match status" value="1"/>
</dbReference>
<protein>
    <submittedName>
        <fullName evidence="4">DUF447 family protein</fullName>
    </submittedName>
</protein>
<dbReference type="SUPFAM" id="SSF50475">
    <property type="entry name" value="FMN-binding split barrel"/>
    <property type="match status" value="1"/>
</dbReference>
<comment type="caution">
    <text evidence="4">The sequence shown here is derived from an EMBL/GenBank/DDBJ whole genome shotgun (WGS) entry which is preliminary data.</text>
</comment>
<evidence type="ECO:0000256" key="1">
    <source>
        <dbReference type="SAM" id="MobiDB-lite"/>
    </source>
</evidence>
<feature type="region of interest" description="Disordered" evidence="1">
    <location>
        <begin position="1"/>
        <end position="32"/>
    </location>
</feature>
<feature type="compositionally biased region" description="Acidic residues" evidence="1">
    <location>
        <begin position="242"/>
        <end position="252"/>
    </location>
</feature>
<accession>A0A6B0SYS8</accession>
<evidence type="ECO:0000313" key="4">
    <source>
        <dbReference type="EMBL" id="MXR42666.1"/>
    </source>
</evidence>
<evidence type="ECO:0000313" key="5">
    <source>
        <dbReference type="Proteomes" id="UP000437065"/>
    </source>
</evidence>
<dbReference type="Pfam" id="PF20766">
    <property type="entry name" value="DUF447_C"/>
    <property type="match status" value="1"/>
</dbReference>
<reference evidence="4 5" key="1">
    <citation type="submission" date="2019-12" db="EMBL/GenBank/DDBJ databases">
        <title>Isolation and characterization of three novel carbon monoxide-oxidizing members of Halobacteria from salione crusts and soils.</title>
        <authorList>
            <person name="Myers M.R."/>
            <person name="King G.M."/>
        </authorList>
    </citation>
    <scope>NUCLEOTIDE SEQUENCE [LARGE SCALE GENOMIC DNA]</scope>
    <source>
        <strain evidence="4 5">WSA2</strain>
    </source>
</reference>
<gene>
    <name evidence="4" type="ORF">GRX01_15135</name>
</gene>
<dbReference type="InterPro" id="IPR012349">
    <property type="entry name" value="Split_barrel_FMN-bd"/>
</dbReference>
<dbReference type="Gene3D" id="1.20.58.290">
    <property type="entry name" value="Hypothetical membrane protein ta0354_69_121"/>
    <property type="match status" value="1"/>
</dbReference>
<dbReference type="Pfam" id="PF04289">
    <property type="entry name" value="DUF447_N"/>
    <property type="match status" value="1"/>
</dbReference>
<organism evidence="4 5">
    <name type="scientific">Halobaculum saliterrae</name>
    <dbReference type="NCBI Taxonomy" id="2073113"/>
    <lineage>
        <taxon>Archaea</taxon>
        <taxon>Methanobacteriati</taxon>
        <taxon>Methanobacteriota</taxon>
        <taxon>Stenosarchaea group</taxon>
        <taxon>Halobacteria</taxon>
        <taxon>Halobacteriales</taxon>
        <taxon>Haloferacaceae</taxon>
        <taxon>Halobaculum</taxon>
    </lineage>
</organism>
<evidence type="ECO:0000259" key="2">
    <source>
        <dbReference type="Pfam" id="PF04289"/>
    </source>
</evidence>
<feature type="compositionally biased region" description="Basic and acidic residues" evidence="1">
    <location>
        <begin position="225"/>
        <end position="241"/>
    </location>
</feature>
<feature type="region of interest" description="Disordered" evidence="1">
    <location>
        <begin position="225"/>
        <end position="252"/>
    </location>
</feature>
<evidence type="ECO:0000259" key="3">
    <source>
        <dbReference type="Pfam" id="PF20766"/>
    </source>
</evidence>
<name>A0A6B0SYS8_9EURY</name>
<dbReference type="EMBL" id="WUUS01000010">
    <property type="protein sequence ID" value="MXR42666.1"/>
    <property type="molecule type" value="Genomic_DNA"/>
</dbReference>
<keyword evidence="5" id="KW-1185">Reference proteome</keyword>
<dbReference type="InterPro" id="IPR007386">
    <property type="entry name" value="DUF447_N"/>
</dbReference>
<dbReference type="AlphaFoldDB" id="A0A6B0SYS8"/>